<dbReference type="Pfam" id="PF02643">
    <property type="entry name" value="DUF192"/>
    <property type="match status" value="1"/>
</dbReference>
<proteinExistence type="predicted"/>
<dbReference type="Gene3D" id="2.60.120.1140">
    <property type="entry name" value="Protein of unknown function DUF192"/>
    <property type="match status" value="1"/>
</dbReference>
<gene>
    <name evidence="1" type="ORF">UFOPK2582_01525</name>
    <name evidence="2" type="ORF">UFOPK3046_01122</name>
    <name evidence="3" type="ORF">UFOPK3914_00754</name>
    <name evidence="4" type="ORF">UFOPK4173_01054</name>
    <name evidence="5" type="ORF">UFOPK4354_01033</name>
</gene>
<dbReference type="EMBL" id="CAFBQW010000105">
    <property type="protein sequence ID" value="CAB5066714.1"/>
    <property type="molecule type" value="Genomic_DNA"/>
</dbReference>
<sequence>MAWLTREGQVLASAEVAQTRAERRRGLLGRSDLEGVFVLKAKSLHTIGMKFPIDVAFCNSEGTVLRVLTVAPNRVTLPVLAAKSAVEAPAGAFRLWGVVPGDRLEVR</sequence>
<dbReference type="EMBL" id="CAFBPW010000112">
    <property type="protein sequence ID" value="CAB5035028.1"/>
    <property type="molecule type" value="Genomic_DNA"/>
</dbReference>
<dbReference type="EMBL" id="CAEZXS010000233">
    <property type="protein sequence ID" value="CAB4713044.1"/>
    <property type="molecule type" value="Genomic_DNA"/>
</dbReference>
<dbReference type="EMBL" id="CAFBOG010000054">
    <property type="protein sequence ID" value="CAB4976254.1"/>
    <property type="molecule type" value="Genomic_DNA"/>
</dbReference>
<dbReference type="InterPro" id="IPR038695">
    <property type="entry name" value="Saro_0823-like_sf"/>
</dbReference>
<reference evidence="2" key="1">
    <citation type="submission" date="2020-05" db="EMBL/GenBank/DDBJ databases">
        <authorList>
            <person name="Chiriac C."/>
            <person name="Salcher M."/>
            <person name="Ghai R."/>
            <person name="Kavagutti S V."/>
        </authorList>
    </citation>
    <scope>NUCLEOTIDE SEQUENCE</scope>
</reference>
<evidence type="ECO:0000313" key="4">
    <source>
        <dbReference type="EMBL" id="CAB5035028.1"/>
    </source>
</evidence>
<dbReference type="EMBL" id="CAFAAQ010000097">
    <property type="protein sequence ID" value="CAB4810499.1"/>
    <property type="molecule type" value="Genomic_DNA"/>
</dbReference>
<dbReference type="AlphaFoldDB" id="A0A6J6YMZ6"/>
<dbReference type="InterPro" id="IPR003795">
    <property type="entry name" value="DUF192"/>
</dbReference>
<evidence type="ECO:0000313" key="2">
    <source>
        <dbReference type="EMBL" id="CAB4810499.1"/>
    </source>
</evidence>
<evidence type="ECO:0000313" key="5">
    <source>
        <dbReference type="EMBL" id="CAB5066714.1"/>
    </source>
</evidence>
<name>A0A6J6YMZ6_9ZZZZ</name>
<evidence type="ECO:0000313" key="1">
    <source>
        <dbReference type="EMBL" id="CAB4713044.1"/>
    </source>
</evidence>
<organism evidence="2">
    <name type="scientific">freshwater metagenome</name>
    <dbReference type="NCBI Taxonomy" id="449393"/>
    <lineage>
        <taxon>unclassified sequences</taxon>
        <taxon>metagenomes</taxon>
        <taxon>ecological metagenomes</taxon>
    </lineage>
</organism>
<accession>A0A6J6YMZ6</accession>
<protein>
    <submittedName>
        <fullName evidence="2">Unannotated protein</fullName>
    </submittedName>
</protein>
<evidence type="ECO:0000313" key="3">
    <source>
        <dbReference type="EMBL" id="CAB4976254.1"/>
    </source>
</evidence>